<dbReference type="InterPro" id="IPR010046">
    <property type="entry name" value="Mopterin_OxRdtse_a_bac"/>
</dbReference>
<dbReference type="GO" id="GO:0030151">
    <property type="term" value="F:molybdenum ion binding"/>
    <property type="evidence" value="ECO:0007669"/>
    <property type="project" value="InterPro"/>
</dbReference>
<dbReference type="NCBIfam" id="TIGR01701">
    <property type="entry name" value="Fdhalpha-like"/>
    <property type="match status" value="1"/>
</dbReference>
<evidence type="ECO:0000256" key="1">
    <source>
        <dbReference type="ARBA" id="ARBA00001942"/>
    </source>
</evidence>
<evidence type="ECO:0000256" key="2">
    <source>
        <dbReference type="ARBA" id="ARBA00001966"/>
    </source>
</evidence>
<dbReference type="Pfam" id="PF00384">
    <property type="entry name" value="Molybdopterin"/>
    <property type="match status" value="1"/>
</dbReference>
<evidence type="ECO:0000259" key="11">
    <source>
        <dbReference type="Pfam" id="PF01568"/>
    </source>
</evidence>
<dbReference type="PIRSF" id="PIRSF000144">
    <property type="entry name" value="CbbBc"/>
    <property type="match status" value="1"/>
</dbReference>
<evidence type="ECO:0000256" key="5">
    <source>
        <dbReference type="ARBA" id="ARBA00022505"/>
    </source>
</evidence>
<dbReference type="Gene3D" id="3.40.228.10">
    <property type="entry name" value="Dimethylsulfoxide Reductase, domain 2"/>
    <property type="match status" value="1"/>
</dbReference>
<dbReference type="CDD" id="cd02787">
    <property type="entry name" value="MopB_CT_ydeP"/>
    <property type="match status" value="1"/>
</dbReference>
<organism evidence="12 13">
    <name type="scientific">Spirosoma oryzae</name>
    <dbReference type="NCBI Taxonomy" id="1469603"/>
    <lineage>
        <taxon>Bacteria</taxon>
        <taxon>Pseudomonadati</taxon>
        <taxon>Bacteroidota</taxon>
        <taxon>Cytophagia</taxon>
        <taxon>Cytophagales</taxon>
        <taxon>Cytophagaceae</taxon>
        <taxon>Spirosoma</taxon>
    </lineage>
</organism>
<evidence type="ECO:0000256" key="8">
    <source>
        <dbReference type="ARBA" id="ARBA00023004"/>
    </source>
</evidence>
<evidence type="ECO:0000256" key="7">
    <source>
        <dbReference type="ARBA" id="ARBA00023002"/>
    </source>
</evidence>
<dbReference type="CDD" id="cd02767">
    <property type="entry name" value="MopB_ydeP"/>
    <property type="match status" value="1"/>
</dbReference>
<reference evidence="12 13" key="1">
    <citation type="submission" date="2018-03" db="EMBL/GenBank/DDBJ databases">
        <title>Genomic Encyclopedia of Archaeal and Bacterial Type Strains, Phase II (KMG-II): from individual species to whole genera.</title>
        <authorList>
            <person name="Goeker M."/>
        </authorList>
    </citation>
    <scope>NUCLEOTIDE SEQUENCE [LARGE SCALE GENOMIC DNA]</scope>
    <source>
        <strain evidence="12 13">DSM 28354</strain>
    </source>
</reference>
<evidence type="ECO:0000259" key="10">
    <source>
        <dbReference type="Pfam" id="PF00384"/>
    </source>
</evidence>
<dbReference type="Gene3D" id="3.40.50.740">
    <property type="match status" value="1"/>
</dbReference>
<proteinExistence type="inferred from homology"/>
<sequence length="786" mass="87143">MNTNTPPEELTGNLVVKEPFDDAAGLTAIVQSFKHTLDGTGVSRGWTSLVNLNQKDGFDCPSCAWPDPDHHRSPIAEYCESGAKAVADEIMTKHTASPVLFQRYTVDELLQKTDFWLSQQGRITQPMMVRPGEKHYLPVSWDEAFSTIASHLNDLDSPDEAVFYTSGRASNESAFLYQLFVRMFGTNNMPDCSNMCHESTSVALADTLGLGKASVTYDDYAKADVIMIMGQNPGTNAPRMLTALEEAKRNGCKIISVNPLHEIGLIKFKNPQSPRDMLIGGEKLTDLYLQVRINSDMALLKAMCMILLEEEEKTPGQVLDRAFIEKYTSGFDAFKKSLSQFSLNEMAAQCGVPLEQIREAVGMFRNTRKFIICWAMGLTQHRDSVDTLNELVNLLLLKGSIGIEGGGASPIRGHSNVQGDRTVGVWEKPKPEFLDSLKKVYKFEPPRAHGLDVVKSVKAMHEGKVKTFFGLGGNFVLAVSDTDFAAEAMRKLKLTVHVSTKMNRSHLIHGETGIILPCLGRTDHDYQATGAQFISCESTTGVVAQSHGVVDAVSKDLKSEVAIIAEMAKATLGNSHSHARRNLSPLPANVTTAEFWDAFVANYDRIRDGIEQVVPGFDKYNERVRVPGGFYIPNGPRVREFKTSDGKAHFTVNVPDTHTLQPGELMMMSIRSHDQFNTTIYGYDDRYRGIYGERRVVFMHKDDIANLGLYDQQLVDLHSTYHGKTRTAHKFLVVPYNIPRGCAATYYPETNVLIPIDQVAERSNTPTSKSVVITITPVGVREAVTM</sequence>
<keyword evidence="5" id="KW-0500">Molybdenum</keyword>
<evidence type="ECO:0000256" key="6">
    <source>
        <dbReference type="ARBA" id="ARBA00022723"/>
    </source>
</evidence>
<dbReference type="AlphaFoldDB" id="A0A2T0TB95"/>
<evidence type="ECO:0000313" key="12">
    <source>
        <dbReference type="EMBL" id="PRY42915.1"/>
    </source>
</evidence>
<dbReference type="Proteomes" id="UP000238375">
    <property type="component" value="Unassembled WGS sequence"/>
</dbReference>
<dbReference type="InterPro" id="IPR006657">
    <property type="entry name" value="MoPterin_dinucl-bd_dom"/>
</dbReference>
<comment type="cofactor">
    <cofactor evidence="1">
        <name>Mo-bis(molybdopterin guanine dinucleotide)</name>
        <dbReference type="ChEBI" id="CHEBI:60539"/>
    </cofactor>
</comment>
<comment type="similarity">
    <text evidence="3">Belongs to the prokaryotic molybdopterin-containing oxidoreductase family.</text>
</comment>
<dbReference type="InterPro" id="IPR050123">
    <property type="entry name" value="Prok_molybdopt-oxidoreductase"/>
</dbReference>
<evidence type="ECO:0000313" key="13">
    <source>
        <dbReference type="Proteomes" id="UP000238375"/>
    </source>
</evidence>
<keyword evidence="8" id="KW-0408">Iron</keyword>
<dbReference type="InterPro" id="IPR006656">
    <property type="entry name" value="Mopterin_OxRdtase"/>
</dbReference>
<feature type="domain" description="Molybdopterin oxidoreductase" evidence="10">
    <location>
        <begin position="122"/>
        <end position="502"/>
    </location>
</feature>
<dbReference type="EMBL" id="PVTE01000004">
    <property type="protein sequence ID" value="PRY42915.1"/>
    <property type="molecule type" value="Genomic_DNA"/>
</dbReference>
<dbReference type="GO" id="GO:0043546">
    <property type="term" value="F:molybdopterin cofactor binding"/>
    <property type="evidence" value="ECO:0007669"/>
    <property type="project" value="InterPro"/>
</dbReference>
<dbReference type="OrthoDB" id="9792592at2"/>
<dbReference type="SUPFAM" id="SSF53706">
    <property type="entry name" value="Formate dehydrogenase/DMSO reductase, domains 1-3"/>
    <property type="match status" value="1"/>
</dbReference>
<accession>A0A2T0TB95</accession>
<comment type="caution">
    <text evidence="12">The sequence shown here is derived from an EMBL/GenBank/DDBJ whole genome shotgun (WGS) entry which is preliminary data.</text>
</comment>
<gene>
    <name evidence="12" type="ORF">CLV58_10444</name>
</gene>
<keyword evidence="13" id="KW-1185">Reference proteome</keyword>
<dbReference type="InterPro" id="IPR041953">
    <property type="entry name" value="YdeP_MopB"/>
</dbReference>
<comment type="cofactor">
    <cofactor evidence="2">
        <name>[4Fe-4S] cluster</name>
        <dbReference type="ChEBI" id="CHEBI:49883"/>
    </cofactor>
</comment>
<keyword evidence="9" id="KW-0411">Iron-sulfur</keyword>
<dbReference type="GO" id="GO:0045333">
    <property type="term" value="P:cellular respiration"/>
    <property type="evidence" value="ECO:0007669"/>
    <property type="project" value="UniProtKB-ARBA"/>
</dbReference>
<dbReference type="InterPro" id="IPR037951">
    <property type="entry name" value="MopB_CT_YdeP"/>
</dbReference>
<dbReference type="InterPro" id="IPR009010">
    <property type="entry name" value="Asp_de-COase-like_dom_sf"/>
</dbReference>
<dbReference type="PANTHER" id="PTHR43105">
    <property type="entry name" value="RESPIRATORY NITRATE REDUCTASE"/>
    <property type="match status" value="1"/>
</dbReference>
<evidence type="ECO:0000256" key="9">
    <source>
        <dbReference type="ARBA" id="ARBA00023014"/>
    </source>
</evidence>
<feature type="domain" description="Molybdopterin dinucleotide-binding" evidence="11">
    <location>
        <begin position="665"/>
        <end position="771"/>
    </location>
</feature>
<keyword evidence="7" id="KW-0560">Oxidoreductase</keyword>
<keyword evidence="4" id="KW-0004">4Fe-4S</keyword>
<dbReference type="GO" id="GO:0051539">
    <property type="term" value="F:4 iron, 4 sulfur cluster binding"/>
    <property type="evidence" value="ECO:0007669"/>
    <property type="project" value="UniProtKB-KW"/>
</dbReference>
<keyword evidence="6" id="KW-0479">Metal-binding</keyword>
<evidence type="ECO:0000256" key="4">
    <source>
        <dbReference type="ARBA" id="ARBA00022485"/>
    </source>
</evidence>
<dbReference type="GO" id="GO:0008863">
    <property type="term" value="F:formate dehydrogenase (NAD+) activity"/>
    <property type="evidence" value="ECO:0007669"/>
    <property type="project" value="InterPro"/>
</dbReference>
<dbReference type="GO" id="GO:0016020">
    <property type="term" value="C:membrane"/>
    <property type="evidence" value="ECO:0007669"/>
    <property type="project" value="TreeGrafter"/>
</dbReference>
<dbReference type="Pfam" id="PF01568">
    <property type="entry name" value="Molydop_binding"/>
    <property type="match status" value="1"/>
</dbReference>
<protein>
    <submittedName>
        <fullName evidence="12">Molybdopterin-dependent oxidoreductase alpha subunit</fullName>
    </submittedName>
</protein>
<dbReference type="RefSeq" id="WP_106136790.1">
    <property type="nucleotide sequence ID" value="NZ_PVTE01000004.1"/>
</dbReference>
<dbReference type="SUPFAM" id="SSF50692">
    <property type="entry name" value="ADC-like"/>
    <property type="match status" value="1"/>
</dbReference>
<name>A0A2T0TB95_9BACT</name>
<dbReference type="PANTHER" id="PTHR43105:SF4">
    <property type="entry name" value="PROTEIN YDEP"/>
    <property type="match status" value="1"/>
</dbReference>
<evidence type="ECO:0000256" key="3">
    <source>
        <dbReference type="ARBA" id="ARBA00010312"/>
    </source>
</evidence>